<feature type="transmembrane region" description="Helical" evidence="2">
    <location>
        <begin position="135"/>
        <end position="154"/>
    </location>
</feature>
<feature type="transmembrane region" description="Helical" evidence="2">
    <location>
        <begin position="45"/>
        <end position="65"/>
    </location>
</feature>
<reference evidence="4" key="1">
    <citation type="submission" date="2016-10" db="EMBL/GenBank/DDBJ databases">
        <authorList>
            <person name="Varghese N."/>
            <person name="Submissions S."/>
        </authorList>
    </citation>
    <scope>NUCLEOTIDE SEQUENCE [LARGE SCALE GENOMIC DNA]</scope>
    <source>
        <strain evidence="4">CGMCC 1.9150</strain>
    </source>
</reference>
<feature type="transmembrane region" description="Helical" evidence="2">
    <location>
        <begin position="160"/>
        <end position="179"/>
    </location>
</feature>
<keyword evidence="2" id="KW-1133">Transmembrane helix</keyword>
<evidence type="ECO:0000313" key="3">
    <source>
        <dbReference type="EMBL" id="SEM13821.1"/>
    </source>
</evidence>
<protein>
    <submittedName>
        <fullName evidence="3">Uncharacterized protein</fullName>
    </submittedName>
</protein>
<evidence type="ECO:0000256" key="2">
    <source>
        <dbReference type="SAM" id="Phobius"/>
    </source>
</evidence>
<keyword evidence="2" id="KW-0472">Membrane</keyword>
<keyword evidence="4" id="KW-1185">Reference proteome</keyword>
<dbReference type="EMBL" id="FOBC01000028">
    <property type="protein sequence ID" value="SEM13821.1"/>
    <property type="molecule type" value="Genomic_DNA"/>
</dbReference>
<accession>A0A1H7VX55</accession>
<feature type="transmembrane region" description="Helical" evidence="2">
    <location>
        <begin position="191"/>
        <end position="210"/>
    </location>
</feature>
<feature type="region of interest" description="Disordered" evidence="1">
    <location>
        <begin position="583"/>
        <end position="605"/>
    </location>
</feature>
<keyword evidence="2" id="KW-0812">Transmembrane</keyword>
<sequence length="605" mass="67515">MWLYRLASRHLHWSASVLRKFFRFVPLPTLSVVALTLVSQFAKLLAFFLPLKVIILIGSTGIPHYFPDAWAAFDRDFLVVALSFTTLLFYLVHLLAERLLGATAAKGAAGVVERSRKLALFSNQDEVASQAYKKLAAGLATGVLTALLGVLFAILYPAFLAVMVAYVVGVSAVISLVTQKQPERRVKLQENAKNLIGLLSGGGFLLLFAFMVTDFLLWEGVSFMVAIISLLLSRQLLNRVESMIKDALWLHDKRLQINAIFFTGHRLETGPENPRHRKLWELLTLVDRPERLIPLLEHVSGTALTVDSTLTCRWRQSGLIDILVFDVELRVPGSEPQGFLLKVFDSRHKKAALNEAELLASATGRALPAPELRGVDQLERFDVHLLRFPAGMRVSRDAASNQLADRLVRCWQVVPGKNLVDRYRRSHPFLHQRFSSRMLERLAAVAADSTQRAQVDQLARRFDALLAELGKLPLVVINPGVPRELTFVTDSSELQLAHWGNWTLEPVGADFPLGMLREGRLQQVYAAAAEQRDDLKAVPIDRIRLCAQCSAFETFFNKQKYADALALLSTMLRCLQQLESPQGDVEVASQGRNGELDPASEVKDS</sequence>
<proteinExistence type="predicted"/>
<evidence type="ECO:0000256" key="1">
    <source>
        <dbReference type="SAM" id="MobiDB-lite"/>
    </source>
</evidence>
<dbReference type="STRING" id="650850.SAMN04488129_1282"/>
<dbReference type="AlphaFoldDB" id="A0A1H7VX55"/>
<gene>
    <name evidence="3" type="ORF">SAMN04488129_1282</name>
</gene>
<organism evidence="3 4">
    <name type="scientific">Halomonas daqiaonensis</name>
    <dbReference type="NCBI Taxonomy" id="650850"/>
    <lineage>
        <taxon>Bacteria</taxon>
        <taxon>Pseudomonadati</taxon>
        <taxon>Pseudomonadota</taxon>
        <taxon>Gammaproteobacteria</taxon>
        <taxon>Oceanospirillales</taxon>
        <taxon>Halomonadaceae</taxon>
        <taxon>Halomonas</taxon>
    </lineage>
</organism>
<dbReference type="Proteomes" id="UP000198807">
    <property type="component" value="Unassembled WGS sequence"/>
</dbReference>
<evidence type="ECO:0000313" key="4">
    <source>
        <dbReference type="Proteomes" id="UP000198807"/>
    </source>
</evidence>
<name>A0A1H7VX55_9GAMM</name>
<feature type="transmembrane region" description="Helical" evidence="2">
    <location>
        <begin position="77"/>
        <end position="96"/>
    </location>
</feature>